<sequence length="178" mass="19940">MESLDTIFELCKEAGVHEQAVIPVEKIKFSDEVRHLCEVNYCGSYGKTWACPPGVGSVEECREKCMAFTQVYIFTTWHPLEDSLDLDGMQEGKAAHEEVCARVRKIFEENFAETLVLTSEGCGNCQTCTYPDAPCRFPDRMCPSVESYGIFVNEEAAEAGIHYINGANTVTYFGNVFF</sequence>
<reference evidence="1 2" key="1">
    <citation type="submission" date="2016-07" db="EMBL/GenBank/DDBJ databases">
        <title>Characterization of isolates of Eisenbergiella tayi derived from blood cultures, using whole genome sequencing.</title>
        <authorList>
            <person name="Burdz T."/>
            <person name="Wiebe D."/>
            <person name="Huynh C."/>
            <person name="Bernard K."/>
        </authorList>
    </citation>
    <scope>NUCLEOTIDE SEQUENCE [LARGE SCALE GENOMIC DNA]</scope>
    <source>
        <strain evidence="1 2">NML 120489</strain>
    </source>
</reference>
<organism evidence="1 2">
    <name type="scientific">Eisenbergiella tayi</name>
    <dbReference type="NCBI Taxonomy" id="1432052"/>
    <lineage>
        <taxon>Bacteria</taxon>
        <taxon>Bacillati</taxon>
        <taxon>Bacillota</taxon>
        <taxon>Clostridia</taxon>
        <taxon>Lachnospirales</taxon>
        <taxon>Lachnospiraceae</taxon>
        <taxon>Eisenbergiella</taxon>
    </lineage>
</organism>
<dbReference type="Pfam" id="PF10050">
    <property type="entry name" value="DUF2284"/>
    <property type="match status" value="1"/>
</dbReference>
<dbReference type="Proteomes" id="UP000095003">
    <property type="component" value="Unassembled WGS sequence"/>
</dbReference>
<dbReference type="InterPro" id="IPR019271">
    <property type="entry name" value="DUF2284_metal-binding"/>
</dbReference>
<dbReference type="PATRIC" id="fig|1432052.3.peg.986"/>
<evidence type="ECO:0008006" key="3">
    <source>
        <dbReference type="Google" id="ProtNLM"/>
    </source>
</evidence>
<protein>
    <recommendedName>
        <fullName evidence="3">DUF2284 domain-containing protein</fullName>
    </recommendedName>
</protein>
<dbReference type="AlphaFoldDB" id="A0A1E3AWV0"/>
<proteinExistence type="predicted"/>
<evidence type="ECO:0000313" key="1">
    <source>
        <dbReference type="EMBL" id="ODM13175.1"/>
    </source>
</evidence>
<evidence type="ECO:0000313" key="2">
    <source>
        <dbReference type="Proteomes" id="UP000095003"/>
    </source>
</evidence>
<accession>A0A1E3AWV0</accession>
<comment type="caution">
    <text evidence="1">The sequence shown here is derived from an EMBL/GenBank/DDBJ whole genome shotgun (WGS) entry which is preliminary data.</text>
</comment>
<name>A0A1E3AWV0_9FIRM</name>
<gene>
    <name evidence="1" type="ORF">BEH84_00890</name>
</gene>
<dbReference type="EMBL" id="MCGI01000001">
    <property type="protein sequence ID" value="ODM13175.1"/>
    <property type="molecule type" value="Genomic_DNA"/>
</dbReference>
<dbReference type="GeneID" id="93299400"/>
<dbReference type="RefSeq" id="WP_069155876.1">
    <property type="nucleotide sequence ID" value="NZ_DBFYTC010000007.1"/>
</dbReference>